<evidence type="ECO:0000313" key="2">
    <source>
        <dbReference type="EMBL" id="AQT47973.1"/>
    </source>
</evidence>
<accession>A0A1U9MJS7</accession>
<dbReference type="EMBL" id="CP015625">
    <property type="protein sequence ID" value="AQT47973.1"/>
    <property type="molecule type" value="Genomic_DNA"/>
</dbReference>
<keyword evidence="3" id="KW-1185">Reference proteome</keyword>
<dbReference type="KEGG" id="bapi:BBC0122_018780"/>
<dbReference type="Proteomes" id="UP000189632">
    <property type="component" value="Chromosome"/>
</dbReference>
<organism evidence="2 3">
    <name type="scientific">Bartonella choladocola</name>
    <dbReference type="NCBI Taxonomy" id="2750995"/>
    <lineage>
        <taxon>Bacteria</taxon>
        <taxon>Pseudomonadati</taxon>
        <taxon>Pseudomonadota</taxon>
        <taxon>Alphaproteobacteria</taxon>
        <taxon>Hyphomicrobiales</taxon>
        <taxon>Bartonellaceae</taxon>
        <taxon>Bartonella</taxon>
    </lineage>
</organism>
<dbReference type="OrthoDB" id="8063934at2"/>
<keyword evidence="1" id="KW-0732">Signal</keyword>
<dbReference type="RefSeq" id="WP_077993410.1">
    <property type="nucleotide sequence ID" value="NZ_CAXUOT020000003.1"/>
</dbReference>
<feature type="signal peptide" evidence="1">
    <location>
        <begin position="1"/>
        <end position="23"/>
    </location>
</feature>
<evidence type="ECO:0000256" key="1">
    <source>
        <dbReference type="SAM" id="SignalP"/>
    </source>
</evidence>
<feature type="chain" id="PRO_5012414384" evidence="1">
    <location>
        <begin position="24"/>
        <end position="126"/>
    </location>
</feature>
<reference evidence="2 3" key="1">
    <citation type="submission" date="2016-11" db="EMBL/GenBank/DDBJ databases">
        <title>Comparative genomics of Bartonella apis.</title>
        <authorList>
            <person name="Engel P."/>
        </authorList>
    </citation>
    <scope>NUCLEOTIDE SEQUENCE [LARGE SCALE GENOMIC DNA]</scope>
    <source>
        <strain evidence="2 3">BBC0122</strain>
    </source>
</reference>
<evidence type="ECO:0000313" key="3">
    <source>
        <dbReference type="Proteomes" id="UP000189632"/>
    </source>
</evidence>
<protein>
    <submittedName>
        <fullName evidence="2">Uncharacterized protein</fullName>
    </submittedName>
</protein>
<gene>
    <name evidence="2" type="ORF">BBC0122_018780</name>
</gene>
<sequence length="126" mass="14575">MKSFILLMLLIASWMAVCAPASANDYFHSANGTYPSQIQAQDAYDKAKRDNTVQFVNWLGVRPEPMDIRLFACKDGYYSHLSFQTYSSKNYITCKVAFLDGWSKKVFSETINFRRIKSNSWEFMIP</sequence>
<name>A0A1U9MJS7_9HYPH</name>
<proteinExistence type="predicted"/>
<dbReference type="AlphaFoldDB" id="A0A1U9MJS7"/>